<dbReference type="GO" id="GO:0046422">
    <property type="term" value="F:violaxanthin de-epoxidase activity"/>
    <property type="evidence" value="ECO:0007669"/>
    <property type="project" value="InterPro"/>
</dbReference>
<feature type="domain" description="VDE lipocalin" evidence="1">
    <location>
        <begin position="273"/>
        <end position="515"/>
    </location>
</feature>
<keyword evidence="3" id="KW-1185">Reference proteome</keyword>
<organism evidence="2 3">
    <name type="scientific">Oldenlandia corymbosa var. corymbosa</name>
    <dbReference type="NCBI Taxonomy" id="529605"/>
    <lineage>
        <taxon>Eukaryota</taxon>
        <taxon>Viridiplantae</taxon>
        <taxon>Streptophyta</taxon>
        <taxon>Embryophyta</taxon>
        <taxon>Tracheophyta</taxon>
        <taxon>Spermatophyta</taxon>
        <taxon>Magnoliopsida</taxon>
        <taxon>eudicotyledons</taxon>
        <taxon>Gunneridae</taxon>
        <taxon>Pentapetalae</taxon>
        <taxon>asterids</taxon>
        <taxon>lamiids</taxon>
        <taxon>Gentianales</taxon>
        <taxon>Rubiaceae</taxon>
        <taxon>Rubioideae</taxon>
        <taxon>Spermacoceae</taxon>
        <taxon>Hedyotis-Oldenlandia complex</taxon>
        <taxon>Oldenlandia</taxon>
    </lineage>
</organism>
<dbReference type="Proteomes" id="UP001161247">
    <property type="component" value="Chromosome 6"/>
</dbReference>
<dbReference type="GO" id="GO:0010028">
    <property type="term" value="P:xanthophyll cycle"/>
    <property type="evidence" value="ECO:0007669"/>
    <property type="project" value="InterPro"/>
</dbReference>
<proteinExistence type="predicted"/>
<name>A0AAV1DQB1_OLDCO</name>
<gene>
    <name evidence="2" type="ORF">OLC1_LOCUS17137</name>
</gene>
<dbReference type="Pfam" id="PF07137">
    <property type="entry name" value="VDE"/>
    <property type="match status" value="1"/>
</dbReference>
<dbReference type="InterPro" id="IPR044682">
    <property type="entry name" value="VDE"/>
</dbReference>
<evidence type="ECO:0000313" key="2">
    <source>
        <dbReference type="EMBL" id="CAI9109192.1"/>
    </source>
</evidence>
<dbReference type="InterPro" id="IPR010788">
    <property type="entry name" value="VDE_dom"/>
</dbReference>
<accession>A0AAV1DQB1</accession>
<dbReference type="InterPro" id="IPR012674">
    <property type="entry name" value="Calycin"/>
</dbReference>
<sequence>MMMLRLQLHLAPSSSSGFTFFSSSRPIILPKFHTSSFSKSHNRHLFLLHKNGKPSIKSPPFASDVADNCCTTSTDEEEEEGNGAVNINPTVKIVALVGDGSISPIKSTPWFDVLLHTAKRLKWVDESFEMLVFSDKLIQGDRRATENLHEVVTQVDILLIVAVTNQESVNWVETNSRNVSNILCFECSPVLKNKLGGTVINREPSGNVFDKLAAISESKRRKESVELVQTVSEAWDRHNSDDIRFCLLVVINAYIRPVPILKNLRAKGFSTLNCMVKSCGPQILNCLLDPNCRKALQCLNQCSPVDQVCNYRCIASYESRYLEEFSLCVLQKNNCLELDAKIPEKPSVPPMTKFRGDSLSHETAEDLFVGWLGKLEWSWRVVAGQNPAYDQFPCQYQLFYRGKAKGSFWYEPVFQVRTLEDGRLVWRRRRYRVRRGKTPGTFFFSVLDNGVVSNEFWTIVDVADDFSWGLFHYHGAARVAGQSYTGAVLVSPDGAYPPEAERKRLSLALDRCDIKDWELYDVDNFSCKNPPLGLPKGSRLHSMIMI</sequence>
<dbReference type="EMBL" id="OX459123">
    <property type="protein sequence ID" value="CAI9109192.1"/>
    <property type="molecule type" value="Genomic_DNA"/>
</dbReference>
<protein>
    <submittedName>
        <fullName evidence="2">OLC1v1008967C1</fullName>
    </submittedName>
</protein>
<reference evidence="2" key="1">
    <citation type="submission" date="2023-03" db="EMBL/GenBank/DDBJ databases">
        <authorList>
            <person name="Julca I."/>
        </authorList>
    </citation>
    <scope>NUCLEOTIDE SEQUENCE</scope>
</reference>
<dbReference type="Gene3D" id="2.40.128.20">
    <property type="match status" value="1"/>
</dbReference>
<dbReference type="PANTHER" id="PTHR33970:SF2">
    <property type="entry name" value="OS01G0716400 PROTEIN"/>
    <property type="match status" value="1"/>
</dbReference>
<evidence type="ECO:0000313" key="3">
    <source>
        <dbReference type="Proteomes" id="UP001161247"/>
    </source>
</evidence>
<evidence type="ECO:0000259" key="1">
    <source>
        <dbReference type="Pfam" id="PF07137"/>
    </source>
</evidence>
<dbReference type="AlphaFoldDB" id="A0AAV1DQB1"/>
<dbReference type="PANTHER" id="PTHR33970">
    <property type="entry name" value="VIOLAXANTHIN DE-EPOXIDASE, CHLOROPLASTIC-RELATED"/>
    <property type="match status" value="1"/>
</dbReference>